<sequence>MTVKQTRCPFCHSAFYITALQLNAYRGQARCGQCHQIFDATANMVLPNNPVKPLQYGAETAGGVTPPTPVILPATSETPNLAVPEQPEQVTRAMSSYAVPTQPAHAGRIGNIESSTQPAPQHIFPEQTALESNSVFADIAQLPPEAGMPEQFPAEPQVAPVVEEQLLFSDDAGLFEDDELPMPDNKQKSPFLGDSFNQQFLDDTFEDIDVLKQQELNDVEKLHAGADDSWINDLLEEDKKPVVNIESELKPIVVTPAPPPYTPSPEGVLQRPPVDHDEDLLSFLNRTGAVTMPSTTPKAGVTNTAAPRPASHRILRPTTVKYNPFYFIGWGLMSLLMVFLLIGQYIYFNFEHMAMDPKTSGYISRLCSITGCQIPYMNEDELHIKKVKLIANNSLGETTFRAQLSNSASLSQPFPALRLSFKRDGKTVASQIIQPRQYLPDNLKTLTRLATKTPYPVEFTIKTRRADIQNFSLEPQYH</sequence>
<dbReference type="STRING" id="1120977.GCA_000619845_00930"/>
<dbReference type="EMBL" id="SNTY01000088">
    <property type="protein sequence ID" value="TEU23108.1"/>
    <property type="molecule type" value="Genomic_DNA"/>
</dbReference>
<reference evidence="2 3" key="1">
    <citation type="submission" date="2019-03" db="EMBL/GenBank/DDBJ databases">
        <title>Alkanindiges illinoisensis: a potential pathogenic isolated from ascites of a gastric cancer patient with abdominal metastasis.</title>
        <authorList>
            <person name="Hu X."/>
            <person name="Yang B."/>
            <person name="Yan X."/>
            <person name="Lin L."/>
            <person name="Zhao H."/>
            <person name="Zhou F."/>
            <person name="Su B."/>
            <person name="Chen J."/>
            <person name="Rui Y."/>
            <person name="Wang Q."/>
            <person name="Zheng L."/>
        </authorList>
    </citation>
    <scope>NUCLEOTIDE SEQUENCE [LARGE SCALE GENOMIC DNA]</scope>
    <source>
        <strain evidence="2 3">NFYY 23406</strain>
    </source>
</reference>
<feature type="transmembrane region" description="Helical" evidence="1">
    <location>
        <begin position="325"/>
        <end position="348"/>
    </location>
</feature>
<keyword evidence="3" id="KW-1185">Reference proteome</keyword>
<keyword evidence="1" id="KW-1133">Transmembrane helix</keyword>
<dbReference type="InterPro" id="IPR021834">
    <property type="entry name" value="DUF3426"/>
</dbReference>
<organism evidence="2 3">
    <name type="scientific">Alkanindiges illinoisensis</name>
    <dbReference type="NCBI Taxonomy" id="197183"/>
    <lineage>
        <taxon>Bacteria</taxon>
        <taxon>Pseudomonadati</taxon>
        <taxon>Pseudomonadota</taxon>
        <taxon>Gammaproteobacteria</taxon>
        <taxon>Moraxellales</taxon>
        <taxon>Moraxellaceae</taxon>
        <taxon>Alkanindiges</taxon>
    </lineage>
</organism>
<keyword evidence="1" id="KW-0472">Membrane</keyword>
<dbReference type="Proteomes" id="UP000297834">
    <property type="component" value="Unassembled WGS sequence"/>
</dbReference>
<comment type="caution">
    <text evidence="2">The sequence shown here is derived from an EMBL/GenBank/DDBJ whole genome shotgun (WGS) entry which is preliminary data.</text>
</comment>
<keyword evidence="1" id="KW-0812">Transmembrane</keyword>
<dbReference type="InterPro" id="IPR011723">
    <property type="entry name" value="Znf/thioredoxin_put"/>
</dbReference>
<protein>
    <submittedName>
        <fullName evidence="2">DUF3426 domain-containing protein</fullName>
    </submittedName>
</protein>
<evidence type="ECO:0000313" key="3">
    <source>
        <dbReference type="Proteomes" id="UP000297834"/>
    </source>
</evidence>
<dbReference type="AlphaFoldDB" id="A0A4Y7X9G7"/>
<dbReference type="NCBIfam" id="TIGR02098">
    <property type="entry name" value="MJ0042_CXXC"/>
    <property type="match status" value="1"/>
</dbReference>
<dbReference type="Pfam" id="PF11906">
    <property type="entry name" value="DUF3426"/>
    <property type="match status" value="1"/>
</dbReference>
<accession>A0A4Y7X9G7</accession>
<evidence type="ECO:0000256" key="1">
    <source>
        <dbReference type="SAM" id="Phobius"/>
    </source>
</evidence>
<gene>
    <name evidence="2" type="ORF">E2B99_14335</name>
</gene>
<dbReference type="OrthoDB" id="5294582at2"/>
<evidence type="ECO:0000313" key="2">
    <source>
        <dbReference type="EMBL" id="TEU23108.1"/>
    </source>
</evidence>
<name>A0A4Y7X9G7_9GAMM</name>
<dbReference type="RefSeq" id="WP_134246083.1">
    <property type="nucleotide sequence ID" value="NZ_SNTY01000088.1"/>
</dbReference>
<proteinExistence type="predicted"/>